<protein>
    <recommendedName>
        <fullName evidence="3">Phenylalanyl-tRNA synthetase subunit alpha</fullName>
    </recommendedName>
</protein>
<dbReference type="RefSeq" id="WP_378293376.1">
    <property type="nucleotide sequence ID" value="NZ_JBHULE010000019.1"/>
</dbReference>
<dbReference type="EMBL" id="JBHULE010000019">
    <property type="protein sequence ID" value="MFD2563712.1"/>
    <property type="molecule type" value="Genomic_DNA"/>
</dbReference>
<name>A0ABW5LFP1_9FLAO</name>
<sequence>MKKDIEIPIVKNVYIAVVKEWNEEFGGHDWNSYIINDQEKPIEMVMVVTKGYTTEKKTSLLRHGIGTVAAKSSAKIEMIQEELFVMNNEFFVTFFSEGKLYDKKYLFRKNTINENAFRDLPVMEQRGVLVS</sequence>
<proteinExistence type="predicted"/>
<accession>A0ABW5LFP1</accession>
<evidence type="ECO:0008006" key="3">
    <source>
        <dbReference type="Google" id="ProtNLM"/>
    </source>
</evidence>
<evidence type="ECO:0000313" key="1">
    <source>
        <dbReference type="EMBL" id="MFD2563712.1"/>
    </source>
</evidence>
<keyword evidence="2" id="KW-1185">Reference proteome</keyword>
<dbReference type="Proteomes" id="UP001597319">
    <property type="component" value="Unassembled WGS sequence"/>
</dbReference>
<gene>
    <name evidence="1" type="ORF">ACFSR1_13610</name>
</gene>
<evidence type="ECO:0000313" key="2">
    <source>
        <dbReference type="Proteomes" id="UP001597319"/>
    </source>
</evidence>
<comment type="caution">
    <text evidence="1">The sequence shown here is derived from an EMBL/GenBank/DDBJ whole genome shotgun (WGS) entry which is preliminary data.</text>
</comment>
<reference evidence="2" key="1">
    <citation type="journal article" date="2019" name="Int. J. Syst. Evol. Microbiol.">
        <title>The Global Catalogue of Microorganisms (GCM) 10K type strain sequencing project: providing services to taxonomists for standard genome sequencing and annotation.</title>
        <authorList>
            <consortium name="The Broad Institute Genomics Platform"/>
            <consortium name="The Broad Institute Genome Sequencing Center for Infectious Disease"/>
            <person name="Wu L."/>
            <person name="Ma J."/>
        </authorList>
    </citation>
    <scope>NUCLEOTIDE SEQUENCE [LARGE SCALE GENOMIC DNA]</scope>
    <source>
        <strain evidence="2">KCTC 52274</strain>
    </source>
</reference>
<organism evidence="1 2">
    <name type="scientific">Aquimarina rubra</name>
    <dbReference type="NCBI Taxonomy" id="1920033"/>
    <lineage>
        <taxon>Bacteria</taxon>
        <taxon>Pseudomonadati</taxon>
        <taxon>Bacteroidota</taxon>
        <taxon>Flavobacteriia</taxon>
        <taxon>Flavobacteriales</taxon>
        <taxon>Flavobacteriaceae</taxon>
        <taxon>Aquimarina</taxon>
    </lineage>
</organism>